<keyword evidence="2" id="KW-0813">Transport</keyword>
<dbReference type="AlphaFoldDB" id="A0A366M4Z2"/>
<feature type="transmembrane region" description="Helical" evidence="8">
    <location>
        <begin position="12"/>
        <end position="29"/>
    </location>
</feature>
<dbReference type="GO" id="GO:0005886">
    <property type="term" value="C:plasma membrane"/>
    <property type="evidence" value="ECO:0007669"/>
    <property type="project" value="UniProtKB-SubCell"/>
</dbReference>
<feature type="transmembrane region" description="Helical" evidence="8">
    <location>
        <begin position="67"/>
        <end position="87"/>
    </location>
</feature>
<accession>A0A366M4Z2</accession>
<organism evidence="9 10">
    <name type="scientific">Spongiactinospora rosea</name>
    <dbReference type="NCBI Taxonomy" id="2248750"/>
    <lineage>
        <taxon>Bacteria</taxon>
        <taxon>Bacillati</taxon>
        <taxon>Actinomycetota</taxon>
        <taxon>Actinomycetes</taxon>
        <taxon>Streptosporangiales</taxon>
        <taxon>Streptosporangiaceae</taxon>
        <taxon>Spongiactinospora</taxon>
    </lineage>
</organism>
<keyword evidence="4" id="KW-0997">Cell inner membrane</keyword>
<gene>
    <name evidence="9" type="ORF">DP939_09775</name>
</gene>
<dbReference type="InterPro" id="IPR001851">
    <property type="entry name" value="ABC_transp_permease"/>
</dbReference>
<dbReference type="PANTHER" id="PTHR32196">
    <property type="entry name" value="ABC TRANSPORTER PERMEASE PROTEIN YPHD-RELATED-RELATED"/>
    <property type="match status" value="1"/>
</dbReference>
<evidence type="ECO:0000256" key="5">
    <source>
        <dbReference type="ARBA" id="ARBA00022692"/>
    </source>
</evidence>
<evidence type="ECO:0000313" key="10">
    <source>
        <dbReference type="Proteomes" id="UP000253303"/>
    </source>
</evidence>
<dbReference type="PANTHER" id="PTHR32196:SF21">
    <property type="entry name" value="ABC TRANSPORTER PERMEASE PROTEIN YPHD-RELATED"/>
    <property type="match status" value="1"/>
</dbReference>
<comment type="subcellular location">
    <subcellularLocation>
        <location evidence="1">Cell membrane</location>
        <topology evidence="1">Multi-pass membrane protein</topology>
    </subcellularLocation>
</comment>
<dbReference type="Proteomes" id="UP000253303">
    <property type="component" value="Unassembled WGS sequence"/>
</dbReference>
<evidence type="ECO:0000313" key="9">
    <source>
        <dbReference type="EMBL" id="RBQ20512.1"/>
    </source>
</evidence>
<comment type="caution">
    <text evidence="9">The sequence shown here is derived from an EMBL/GenBank/DDBJ whole genome shotgun (WGS) entry which is preliminary data.</text>
</comment>
<evidence type="ECO:0000256" key="2">
    <source>
        <dbReference type="ARBA" id="ARBA00022448"/>
    </source>
</evidence>
<dbReference type="Pfam" id="PF02653">
    <property type="entry name" value="BPD_transp_2"/>
    <property type="match status" value="1"/>
</dbReference>
<evidence type="ECO:0000256" key="8">
    <source>
        <dbReference type="SAM" id="Phobius"/>
    </source>
</evidence>
<keyword evidence="7 8" id="KW-0472">Membrane</keyword>
<evidence type="ECO:0000256" key="4">
    <source>
        <dbReference type="ARBA" id="ARBA00022519"/>
    </source>
</evidence>
<feature type="transmembrane region" description="Helical" evidence="8">
    <location>
        <begin position="301"/>
        <end position="319"/>
    </location>
</feature>
<feature type="transmembrane region" description="Helical" evidence="8">
    <location>
        <begin position="276"/>
        <end position="295"/>
    </location>
</feature>
<proteinExistence type="predicted"/>
<dbReference type="OrthoDB" id="9808136at2"/>
<dbReference type="CDD" id="cd06579">
    <property type="entry name" value="TM_PBP1_transp_AraH_like"/>
    <property type="match status" value="1"/>
</dbReference>
<keyword evidence="5 8" id="KW-0812">Transmembrane</keyword>
<evidence type="ECO:0000256" key="6">
    <source>
        <dbReference type="ARBA" id="ARBA00022989"/>
    </source>
</evidence>
<evidence type="ECO:0000256" key="7">
    <source>
        <dbReference type="ARBA" id="ARBA00023136"/>
    </source>
</evidence>
<feature type="transmembrane region" description="Helical" evidence="8">
    <location>
        <begin position="160"/>
        <end position="190"/>
    </location>
</feature>
<reference evidence="9 10" key="1">
    <citation type="submission" date="2018-06" db="EMBL/GenBank/DDBJ databases">
        <title>Sphaerisporangium craniellae sp. nov., isolated from a marine sponge in the South China Sea.</title>
        <authorList>
            <person name="Li L."/>
        </authorList>
    </citation>
    <scope>NUCLEOTIDE SEQUENCE [LARGE SCALE GENOMIC DNA]</scope>
    <source>
        <strain evidence="9 10">LHW63015</strain>
    </source>
</reference>
<name>A0A366M4Z2_9ACTN</name>
<evidence type="ECO:0000256" key="3">
    <source>
        <dbReference type="ARBA" id="ARBA00022475"/>
    </source>
</evidence>
<dbReference type="EMBL" id="QMEY01000003">
    <property type="protein sequence ID" value="RBQ20512.1"/>
    <property type="molecule type" value="Genomic_DNA"/>
</dbReference>
<evidence type="ECO:0000256" key="1">
    <source>
        <dbReference type="ARBA" id="ARBA00004651"/>
    </source>
</evidence>
<dbReference type="RefSeq" id="WP_113980706.1">
    <property type="nucleotide sequence ID" value="NZ_QMEY01000003.1"/>
</dbReference>
<keyword evidence="3" id="KW-1003">Cell membrane</keyword>
<feature type="transmembrane region" description="Helical" evidence="8">
    <location>
        <begin position="221"/>
        <end position="239"/>
    </location>
</feature>
<dbReference type="GO" id="GO:0022857">
    <property type="term" value="F:transmembrane transporter activity"/>
    <property type="evidence" value="ECO:0007669"/>
    <property type="project" value="InterPro"/>
</dbReference>
<protein>
    <submittedName>
        <fullName evidence="9">ABC transporter permease</fullName>
    </submittedName>
</protein>
<keyword evidence="6 8" id="KW-1133">Transmembrane helix</keyword>
<feature type="transmembrane region" description="Helical" evidence="8">
    <location>
        <begin position="93"/>
        <end position="112"/>
    </location>
</feature>
<sequence length="335" mass="34439">MRLSRLRGENNEGLLAGLIILLVLVMGVVEPGFLGPATFANVVRSLLVDLTFALGMLVVIVSGGIDVSFTAIAIFSGYGVIVLMNDLGADGTFWPFALAALTGAVLGSLNAAMVAGFRLPTLIVTLGTQGIVRGALIAFIGSQYLSNLPTGLETLARSDLFAITTGGGTARMTLLALPVALLCVLVALLLRSTMLGRSIYAIGGDVESARRVGIRVGRVQTFVYLFAGALAGFGGLMHVTLSRQANPYDLVGSELDVIAAVVIGGASIFGGRGSVLGTVLGVTLIALINNSLVLLGVPSAWQRLAVGLLVLLGVGLQALGQGRRKSTPILAEARS</sequence>
<keyword evidence="10" id="KW-1185">Reference proteome</keyword>